<reference evidence="1" key="1">
    <citation type="submission" date="2023-04" db="EMBL/GenBank/DDBJ databases">
        <title>Draft Genome sequencing of Naganishia species isolated from polar environments using Oxford Nanopore Technology.</title>
        <authorList>
            <person name="Leo P."/>
            <person name="Venkateswaran K."/>
        </authorList>
    </citation>
    <scope>NUCLEOTIDE SEQUENCE</scope>
    <source>
        <strain evidence="1">MNA-CCFEE 5425</strain>
    </source>
</reference>
<evidence type="ECO:0000313" key="2">
    <source>
        <dbReference type="Proteomes" id="UP001243375"/>
    </source>
</evidence>
<proteinExistence type="predicted"/>
<sequence>MTVGSSRVADQTVISEKEREQLKDIDRDHQASKPANTIKAYKVPQEEWHKWCLARAIERGEKPLSDLSEADHALAITRRVQMTGTLVAIYLKNEVIDRRYKRRGRVGQPKDAGKRADQRNAEDMDVNDDEDGENESGGEQRVVGPSVVKNTIDALVETFALLSVKHPDHYLFRYSLFETDLHNAYAERVVTANDTTESPMSIQLERVMPDMVRHVDVGRELIVTKIGDMQSTFSQDIGTLAKGLDQLVELMATGRWKDQAVIGKALEK</sequence>
<evidence type="ECO:0000313" key="1">
    <source>
        <dbReference type="EMBL" id="KAJ9113249.1"/>
    </source>
</evidence>
<keyword evidence="2" id="KW-1185">Reference proteome</keyword>
<accession>A0ACC2WQ10</accession>
<dbReference type="EMBL" id="JASBWU010000022">
    <property type="protein sequence ID" value="KAJ9113249.1"/>
    <property type="molecule type" value="Genomic_DNA"/>
</dbReference>
<name>A0ACC2WQ10_9TREE</name>
<comment type="caution">
    <text evidence="1">The sequence shown here is derived from an EMBL/GenBank/DDBJ whole genome shotgun (WGS) entry which is preliminary data.</text>
</comment>
<gene>
    <name evidence="1" type="ORF">QFC22_006088</name>
</gene>
<dbReference type="Proteomes" id="UP001243375">
    <property type="component" value="Unassembled WGS sequence"/>
</dbReference>
<protein>
    <submittedName>
        <fullName evidence="1">Uncharacterized protein</fullName>
    </submittedName>
</protein>
<organism evidence="1 2">
    <name type="scientific">Naganishia vaughanmartiniae</name>
    <dbReference type="NCBI Taxonomy" id="1424756"/>
    <lineage>
        <taxon>Eukaryota</taxon>
        <taxon>Fungi</taxon>
        <taxon>Dikarya</taxon>
        <taxon>Basidiomycota</taxon>
        <taxon>Agaricomycotina</taxon>
        <taxon>Tremellomycetes</taxon>
        <taxon>Filobasidiales</taxon>
        <taxon>Filobasidiaceae</taxon>
        <taxon>Naganishia</taxon>
    </lineage>
</organism>